<gene>
    <name evidence="1" type="ORF">PAXRUDRAFT_140773</name>
</gene>
<evidence type="ECO:0000313" key="1">
    <source>
        <dbReference type="EMBL" id="KIK95373.1"/>
    </source>
</evidence>
<dbReference type="Proteomes" id="UP000054538">
    <property type="component" value="Unassembled WGS sequence"/>
</dbReference>
<reference evidence="1 2" key="1">
    <citation type="submission" date="2014-04" db="EMBL/GenBank/DDBJ databases">
        <authorList>
            <consortium name="DOE Joint Genome Institute"/>
            <person name="Kuo A."/>
            <person name="Kohler A."/>
            <person name="Jargeat P."/>
            <person name="Nagy L.G."/>
            <person name="Floudas D."/>
            <person name="Copeland A."/>
            <person name="Barry K.W."/>
            <person name="Cichocki N."/>
            <person name="Veneault-Fourrey C."/>
            <person name="LaButti K."/>
            <person name="Lindquist E.A."/>
            <person name="Lipzen A."/>
            <person name="Lundell T."/>
            <person name="Morin E."/>
            <person name="Murat C."/>
            <person name="Sun H."/>
            <person name="Tunlid A."/>
            <person name="Henrissat B."/>
            <person name="Grigoriev I.V."/>
            <person name="Hibbett D.S."/>
            <person name="Martin F."/>
            <person name="Nordberg H.P."/>
            <person name="Cantor M.N."/>
            <person name="Hua S.X."/>
        </authorList>
    </citation>
    <scope>NUCLEOTIDE SEQUENCE [LARGE SCALE GENOMIC DNA]</scope>
    <source>
        <strain evidence="1 2">Ve08.2h10</strain>
    </source>
</reference>
<sequence>ELQHTTELLSNWATDPKEVKQCFINNPACPEFPDSEWNNIILGKPINLNAVFSGMFTTQLDEQHKEKFGDLKITCGVYTLLFKTILTGQDWHTAWVCIACAY</sequence>
<reference evidence="2" key="2">
    <citation type="submission" date="2015-01" db="EMBL/GenBank/DDBJ databases">
        <title>Evolutionary Origins and Diversification of the Mycorrhizal Mutualists.</title>
        <authorList>
            <consortium name="DOE Joint Genome Institute"/>
            <consortium name="Mycorrhizal Genomics Consortium"/>
            <person name="Kohler A."/>
            <person name="Kuo A."/>
            <person name="Nagy L.G."/>
            <person name="Floudas D."/>
            <person name="Copeland A."/>
            <person name="Barry K.W."/>
            <person name="Cichocki N."/>
            <person name="Veneault-Fourrey C."/>
            <person name="LaButti K."/>
            <person name="Lindquist E.A."/>
            <person name="Lipzen A."/>
            <person name="Lundell T."/>
            <person name="Morin E."/>
            <person name="Murat C."/>
            <person name="Riley R."/>
            <person name="Ohm R."/>
            <person name="Sun H."/>
            <person name="Tunlid A."/>
            <person name="Henrissat B."/>
            <person name="Grigoriev I.V."/>
            <person name="Hibbett D.S."/>
            <person name="Martin F."/>
        </authorList>
    </citation>
    <scope>NUCLEOTIDE SEQUENCE [LARGE SCALE GENOMIC DNA]</scope>
    <source>
        <strain evidence="2">Ve08.2h10</strain>
    </source>
</reference>
<protein>
    <submittedName>
        <fullName evidence="1">Unplaced genomic scaffold scaffold_223, whole genome shotgun sequence</fullName>
    </submittedName>
</protein>
<name>A0A0D0DR85_9AGAM</name>
<dbReference type="HOGENOM" id="CLU_149058_0_0_1"/>
<dbReference type="OrthoDB" id="2675409at2759"/>
<keyword evidence="2" id="KW-1185">Reference proteome</keyword>
<proteinExistence type="predicted"/>
<evidence type="ECO:0000313" key="2">
    <source>
        <dbReference type="Proteomes" id="UP000054538"/>
    </source>
</evidence>
<dbReference type="STRING" id="930991.A0A0D0DR85"/>
<organism evidence="1 2">
    <name type="scientific">Paxillus rubicundulus Ve08.2h10</name>
    <dbReference type="NCBI Taxonomy" id="930991"/>
    <lineage>
        <taxon>Eukaryota</taxon>
        <taxon>Fungi</taxon>
        <taxon>Dikarya</taxon>
        <taxon>Basidiomycota</taxon>
        <taxon>Agaricomycotina</taxon>
        <taxon>Agaricomycetes</taxon>
        <taxon>Agaricomycetidae</taxon>
        <taxon>Boletales</taxon>
        <taxon>Paxilineae</taxon>
        <taxon>Paxillaceae</taxon>
        <taxon>Paxillus</taxon>
    </lineage>
</organism>
<dbReference type="InParanoid" id="A0A0D0DR85"/>
<dbReference type="EMBL" id="KN825045">
    <property type="protein sequence ID" value="KIK95373.1"/>
    <property type="molecule type" value="Genomic_DNA"/>
</dbReference>
<accession>A0A0D0DR85</accession>
<feature type="non-terminal residue" evidence="1">
    <location>
        <position position="1"/>
    </location>
</feature>
<dbReference type="AlphaFoldDB" id="A0A0D0DR85"/>